<name>A0A1W2A5V3_9BACT</name>
<accession>A0A1W2A5V3</accession>
<evidence type="ECO:0000313" key="1">
    <source>
        <dbReference type="EMBL" id="SMC55943.1"/>
    </source>
</evidence>
<dbReference type="AlphaFoldDB" id="A0A1W2A5V3"/>
<sequence length="98" mass="11388">MILHSKVWFRADPVFLHGFAPDIRSCRDFAFLNPISKKTLLKRWEQCIFKYDVSLFSVALLHKNIYLNLNAHVVSGFGCHGCLSAYWISSHDYQGEMH</sequence>
<evidence type="ECO:0000313" key="2">
    <source>
        <dbReference type="Proteomes" id="UP000192418"/>
    </source>
</evidence>
<protein>
    <submittedName>
        <fullName evidence="1">Uncharacterized protein</fullName>
    </submittedName>
</protein>
<dbReference type="EMBL" id="FWXY01000004">
    <property type="protein sequence ID" value="SMC55943.1"/>
    <property type="molecule type" value="Genomic_DNA"/>
</dbReference>
<reference evidence="1 2" key="1">
    <citation type="submission" date="2017-04" db="EMBL/GenBank/DDBJ databases">
        <authorList>
            <person name="Afonso C.L."/>
            <person name="Miller P.J."/>
            <person name="Scott M.A."/>
            <person name="Spackman E."/>
            <person name="Goraichik I."/>
            <person name="Dimitrov K.M."/>
            <person name="Suarez D.L."/>
            <person name="Swayne D.E."/>
        </authorList>
    </citation>
    <scope>NUCLEOTIDE SEQUENCE [LARGE SCALE GENOMIC DNA]</scope>
    <source>
        <strain evidence="1 2">DSM 3385</strain>
    </source>
</reference>
<dbReference type="Proteomes" id="UP000192418">
    <property type="component" value="Unassembled WGS sequence"/>
</dbReference>
<keyword evidence="2" id="KW-1185">Reference proteome</keyword>
<proteinExistence type="predicted"/>
<dbReference type="STRING" id="1121400.SAMN02746065_104150"/>
<gene>
    <name evidence="1" type="ORF">SAMN02746065_104150</name>
</gene>
<organism evidence="1 2">
    <name type="scientific">Desulfocicer vacuolatum DSM 3385</name>
    <dbReference type="NCBI Taxonomy" id="1121400"/>
    <lineage>
        <taxon>Bacteria</taxon>
        <taxon>Pseudomonadati</taxon>
        <taxon>Thermodesulfobacteriota</taxon>
        <taxon>Desulfobacteria</taxon>
        <taxon>Desulfobacterales</taxon>
        <taxon>Desulfobacteraceae</taxon>
        <taxon>Desulfocicer</taxon>
    </lineage>
</organism>